<dbReference type="SUPFAM" id="SSF48452">
    <property type="entry name" value="TPR-like"/>
    <property type="match status" value="1"/>
</dbReference>
<proteinExistence type="predicted"/>
<dbReference type="EMBL" id="ADHJ01000041">
    <property type="protein sequence ID" value="EFU39351.1"/>
    <property type="molecule type" value="Genomic_DNA"/>
</dbReference>
<protein>
    <submittedName>
        <fullName evidence="2">Uncharacterized protein</fullName>
    </submittedName>
</protein>
<organism evidence="2 3">
    <name type="scientific">Paenibacillus vortex V453</name>
    <dbReference type="NCBI Taxonomy" id="715225"/>
    <lineage>
        <taxon>Bacteria</taxon>
        <taxon>Bacillati</taxon>
        <taxon>Bacillota</taxon>
        <taxon>Bacilli</taxon>
        <taxon>Bacillales</taxon>
        <taxon>Paenibacillaceae</taxon>
        <taxon>Paenibacillus</taxon>
    </lineage>
</organism>
<dbReference type="SMART" id="SM00028">
    <property type="entry name" value="TPR"/>
    <property type="match status" value="2"/>
</dbReference>
<dbReference type="AlphaFoldDB" id="A0A2R9SPV0"/>
<sequence>MSHHLKQLMDRGVTLKRQGDLEGARNCYIQALQEDPTEMMIYINLGKVAHLLKSQDLAIRSYLAAAHLQVSPVEIAIEQNSLPMHLKIHYDNFPKAILDQLPRKSGFIIFIDSNTPRHAAHSLIDLSSEAMRNNPQLTTFAEVYNAHIFGNGQHEEVLLKHDISINDQISSDEENYIPLGREFFIDKLKWESLHRNDVLNLYF</sequence>
<feature type="repeat" description="TPR" evidence="1">
    <location>
        <begin position="5"/>
        <end position="38"/>
    </location>
</feature>
<accession>A0A2R9SPV0</accession>
<evidence type="ECO:0000313" key="3">
    <source>
        <dbReference type="Proteomes" id="UP000003094"/>
    </source>
</evidence>
<keyword evidence="1" id="KW-0802">TPR repeat</keyword>
<dbReference type="Proteomes" id="UP000003094">
    <property type="component" value="Unassembled WGS sequence"/>
</dbReference>
<reference evidence="2 3" key="1">
    <citation type="journal article" date="2010" name="BMC Genomics">
        <title>Genome sequence of the pattern forming Paenibacillus vortex bacterium reveals potential for thriving in complex environments.</title>
        <authorList>
            <person name="Sirota-Madi A."/>
            <person name="Olender T."/>
            <person name="Helman Y."/>
            <person name="Ingham C."/>
            <person name="Brainis I."/>
            <person name="Roth D."/>
            <person name="Hagi E."/>
            <person name="Brodsky L."/>
            <person name="Leshkowitz D."/>
            <person name="Galatenko V."/>
            <person name="Nikolaev V."/>
            <person name="Mugasimangalam R.C."/>
            <person name="Bransburg-Zabary S."/>
            <person name="Gutnick D.L."/>
            <person name="Lancet D."/>
            <person name="Ben-Jacob E."/>
        </authorList>
    </citation>
    <scope>NUCLEOTIDE SEQUENCE [LARGE SCALE GENOMIC DNA]</scope>
    <source>
        <strain evidence="2 3">V453</strain>
    </source>
</reference>
<dbReference type="PROSITE" id="PS50005">
    <property type="entry name" value="TPR"/>
    <property type="match status" value="1"/>
</dbReference>
<dbReference type="KEGG" id="pvo:PVOR_25378"/>
<evidence type="ECO:0000256" key="1">
    <source>
        <dbReference type="PROSITE-ProRule" id="PRU00339"/>
    </source>
</evidence>
<evidence type="ECO:0000313" key="2">
    <source>
        <dbReference type="EMBL" id="EFU39351.1"/>
    </source>
</evidence>
<comment type="caution">
    <text evidence="2">The sequence shown here is derived from an EMBL/GenBank/DDBJ whole genome shotgun (WGS) entry which is preliminary data.</text>
</comment>
<name>A0A2R9SPV0_9BACL</name>
<dbReference type="Gene3D" id="1.25.40.10">
    <property type="entry name" value="Tetratricopeptide repeat domain"/>
    <property type="match status" value="1"/>
</dbReference>
<dbReference type="InterPro" id="IPR019734">
    <property type="entry name" value="TPR_rpt"/>
</dbReference>
<dbReference type="InterPro" id="IPR011990">
    <property type="entry name" value="TPR-like_helical_dom_sf"/>
</dbReference>
<gene>
    <name evidence="2" type="ORF">PVOR_25378</name>
</gene>
<keyword evidence="3" id="KW-1185">Reference proteome</keyword>
<dbReference type="RefSeq" id="WP_006211825.1">
    <property type="nucleotide sequence ID" value="NZ_ADHJ01000041.1"/>
</dbReference>